<feature type="compositionally biased region" description="Polar residues" evidence="1">
    <location>
        <begin position="347"/>
        <end position="356"/>
    </location>
</feature>
<feature type="non-terminal residue" evidence="3">
    <location>
        <position position="1"/>
    </location>
</feature>
<reference evidence="3 4" key="1">
    <citation type="submission" date="2018-08" db="EMBL/GenBank/DDBJ databases">
        <authorList>
            <person name="Laetsch R D."/>
            <person name="Stevens L."/>
            <person name="Kumar S."/>
            <person name="Blaxter L. M."/>
        </authorList>
    </citation>
    <scope>NUCLEOTIDE SEQUENCE [LARGE SCALE GENOMIC DNA]</scope>
</reference>
<gene>
    <name evidence="3" type="ORF">NAV_LOCUS9738</name>
</gene>
<evidence type="ECO:0000313" key="3">
    <source>
        <dbReference type="EMBL" id="VBB34947.1"/>
    </source>
</evidence>
<feature type="region of interest" description="Disordered" evidence="1">
    <location>
        <begin position="314"/>
        <end position="356"/>
    </location>
</feature>
<feature type="domain" description="DUF5641" evidence="2">
    <location>
        <begin position="228"/>
        <end position="307"/>
    </location>
</feature>
<dbReference type="EMBL" id="UPTC01004413">
    <property type="protein sequence ID" value="VBB34947.1"/>
    <property type="molecule type" value="Genomic_DNA"/>
</dbReference>
<dbReference type="Proteomes" id="UP000276991">
    <property type="component" value="Unassembled WGS sequence"/>
</dbReference>
<proteinExistence type="predicted"/>
<evidence type="ECO:0000259" key="2">
    <source>
        <dbReference type="Pfam" id="PF18701"/>
    </source>
</evidence>
<dbReference type="STRING" id="6277.A0A498SZX3"/>
<organism evidence="3 4">
    <name type="scientific">Acanthocheilonema viteae</name>
    <name type="common">Filarial nematode worm</name>
    <name type="synonym">Dipetalonema viteae</name>
    <dbReference type="NCBI Taxonomy" id="6277"/>
    <lineage>
        <taxon>Eukaryota</taxon>
        <taxon>Metazoa</taxon>
        <taxon>Ecdysozoa</taxon>
        <taxon>Nematoda</taxon>
        <taxon>Chromadorea</taxon>
        <taxon>Rhabditida</taxon>
        <taxon>Spirurina</taxon>
        <taxon>Spiruromorpha</taxon>
        <taxon>Filarioidea</taxon>
        <taxon>Onchocercidae</taxon>
        <taxon>Acanthocheilonema</taxon>
    </lineage>
</organism>
<accession>A0A498SZX3</accession>
<evidence type="ECO:0000313" key="4">
    <source>
        <dbReference type="Proteomes" id="UP000276991"/>
    </source>
</evidence>
<protein>
    <recommendedName>
        <fullName evidence="2">DUF5641 domain-containing protein</fullName>
    </recommendedName>
</protein>
<evidence type="ECO:0000256" key="1">
    <source>
        <dbReference type="SAM" id="MobiDB-lite"/>
    </source>
</evidence>
<keyword evidence="4" id="KW-1185">Reference proteome</keyword>
<feature type="compositionally biased region" description="Low complexity" evidence="1">
    <location>
        <begin position="325"/>
        <end position="337"/>
    </location>
</feature>
<dbReference type="InterPro" id="IPR040676">
    <property type="entry name" value="DUF5641"/>
</dbReference>
<dbReference type="OrthoDB" id="3863715at2759"/>
<dbReference type="Pfam" id="PF18701">
    <property type="entry name" value="DUF5641"/>
    <property type="match status" value="1"/>
</dbReference>
<name>A0A498SZX3_ACAVI</name>
<dbReference type="AlphaFoldDB" id="A0A498SZX3"/>
<sequence>THGSKTALEIRKNLYLDNIILPTKGTQEALKNYEEMKSIFEEASMNVREFLSNDNEFNKIILENDRAEKWPTHVQELPPFIIHPSEKMQLHIFTDVSNVAIQQPWRIALDSESHSRLLPKFVQNRVEEVRELKALFRYIPSKNNPVDIEQQRLKKKYGIGICATMKMTATENPGVVWIIQEHMDAKPLRLPVMPNLPETRIKRPRTLENIGFDYLGPVAIKTERGLTKRWITMLHRANSRKTRFPKNCRREPHEDEVVLVNEPVVSCGMWKLARIKGIKGRKDGGIRNAIIEIPHEKFLKRPVNVFSPLEVDNNENRTVQSSSLEEPIQETTIQEEPVASRTRSARKQQQNSNCSQ</sequence>